<reference evidence="1 2" key="1">
    <citation type="submission" date="2024-02" db="EMBL/GenBank/DDBJ databases">
        <title>de novo genome assembly of Solanum bulbocastanum strain 11H21.</title>
        <authorList>
            <person name="Hosaka A.J."/>
        </authorList>
    </citation>
    <scope>NUCLEOTIDE SEQUENCE [LARGE SCALE GENOMIC DNA]</scope>
    <source>
        <tissue evidence="1">Young leaves</tissue>
    </source>
</reference>
<name>A0AAN8YKR1_SOLBU</name>
<keyword evidence="2" id="KW-1185">Reference proteome</keyword>
<dbReference type="AlphaFoldDB" id="A0AAN8YKR1"/>
<accession>A0AAN8YKR1</accession>
<dbReference type="Proteomes" id="UP001371456">
    <property type="component" value="Unassembled WGS sequence"/>
</dbReference>
<evidence type="ECO:0000313" key="1">
    <source>
        <dbReference type="EMBL" id="KAK6797364.1"/>
    </source>
</evidence>
<comment type="caution">
    <text evidence="1">The sequence shown here is derived from an EMBL/GenBank/DDBJ whole genome shotgun (WGS) entry which is preliminary data.</text>
</comment>
<sequence length="87" mass="10220">MATNSNNTDRNEQEHVQCAWKRPQHEELTELENAVAHVKNDAKDEEKLTQPIEKITQHFQEHSNNRLRLARKDMLPVGECGSMDRWL</sequence>
<dbReference type="EMBL" id="JBANQN010000002">
    <property type="protein sequence ID" value="KAK6797364.1"/>
    <property type="molecule type" value="Genomic_DNA"/>
</dbReference>
<organism evidence="1 2">
    <name type="scientific">Solanum bulbocastanum</name>
    <name type="common">Wild potato</name>
    <dbReference type="NCBI Taxonomy" id="147425"/>
    <lineage>
        <taxon>Eukaryota</taxon>
        <taxon>Viridiplantae</taxon>
        <taxon>Streptophyta</taxon>
        <taxon>Embryophyta</taxon>
        <taxon>Tracheophyta</taxon>
        <taxon>Spermatophyta</taxon>
        <taxon>Magnoliopsida</taxon>
        <taxon>eudicotyledons</taxon>
        <taxon>Gunneridae</taxon>
        <taxon>Pentapetalae</taxon>
        <taxon>asterids</taxon>
        <taxon>lamiids</taxon>
        <taxon>Solanales</taxon>
        <taxon>Solanaceae</taxon>
        <taxon>Solanoideae</taxon>
        <taxon>Solaneae</taxon>
        <taxon>Solanum</taxon>
    </lineage>
</organism>
<evidence type="ECO:0000313" key="2">
    <source>
        <dbReference type="Proteomes" id="UP001371456"/>
    </source>
</evidence>
<proteinExistence type="predicted"/>
<gene>
    <name evidence="1" type="ORF">RDI58_005066</name>
</gene>
<protein>
    <submittedName>
        <fullName evidence="1">Uncharacterized protein</fullName>
    </submittedName>
</protein>